<dbReference type="EMBL" id="JABVXQ010000004">
    <property type="protein sequence ID" value="KAF6114447.1"/>
    <property type="molecule type" value="Genomic_DNA"/>
</dbReference>
<gene>
    <name evidence="2" type="ORF">HJG60_010447</name>
</gene>
<dbReference type="AlphaFoldDB" id="A0A834AHA6"/>
<reference evidence="2 3" key="1">
    <citation type="journal article" date="2020" name="Nature">
        <title>Six reference-quality genomes reveal evolution of bat adaptations.</title>
        <authorList>
            <person name="Jebb D."/>
            <person name="Huang Z."/>
            <person name="Pippel M."/>
            <person name="Hughes G.M."/>
            <person name="Lavrichenko K."/>
            <person name="Devanna P."/>
            <person name="Winkler S."/>
            <person name="Jermiin L.S."/>
            <person name="Skirmuntt E.C."/>
            <person name="Katzourakis A."/>
            <person name="Burkitt-Gray L."/>
            <person name="Ray D.A."/>
            <person name="Sullivan K.A.M."/>
            <person name="Roscito J.G."/>
            <person name="Kirilenko B.M."/>
            <person name="Davalos L.M."/>
            <person name="Corthals A.P."/>
            <person name="Power M.L."/>
            <person name="Jones G."/>
            <person name="Ransome R.D."/>
            <person name="Dechmann D.K.N."/>
            <person name="Locatelli A.G."/>
            <person name="Puechmaille S.J."/>
            <person name="Fedrigo O."/>
            <person name="Jarvis E.D."/>
            <person name="Hiller M."/>
            <person name="Vernes S.C."/>
            <person name="Myers E.W."/>
            <person name="Teeling E.C."/>
        </authorList>
    </citation>
    <scope>NUCLEOTIDE SEQUENCE [LARGE SCALE GENOMIC DNA]</scope>
    <source>
        <strain evidence="2">Bat1K_MPI-CBG_1</strain>
    </source>
</reference>
<feature type="region of interest" description="Disordered" evidence="1">
    <location>
        <begin position="1"/>
        <end position="57"/>
    </location>
</feature>
<proteinExistence type="predicted"/>
<name>A0A834AHA6_9CHIR</name>
<evidence type="ECO:0000313" key="3">
    <source>
        <dbReference type="Proteomes" id="UP000664940"/>
    </source>
</evidence>
<evidence type="ECO:0000313" key="2">
    <source>
        <dbReference type="EMBL" id="KAF6114447.1"/>
    </source>
</evidence>
<comment type="caution">
    <text evidence="2">The sequence shown here is derived from an EMBL/GenBank/DDBJ whole genome shotgun (WGS) entry which is preliminary data.</text>
</comment>
<accession>A0A834AHA6</accession>
<sequence length="174" mass="18300">MRKPAAGPLSVEVAPGTLPWERRATSGHVPRTPALLPQPGTGAGGNPHPRAASLSQEARRLGRDNGELRFGSEGQGEVPTAGVHAQSTPTLGLRCILDNPSKQQLLAPRGPGVSRPPWPGVPRCCRCCLGADRQGGAGVPRRSSGVANTPRPLLLSWRCLLLGFCLFVCFSIGY</sequence>
<evidence type="ECO:0000256" key="1">
    <source>
        <dbReference type="SAM" id="MobiDB-lite"/>
    </source>
</evidence>
<dbReference type="Proteomes" id="UP000664940">
    <property type="component" value="Unassembled WGS sequence"/>
</dbReference>
<organism evidence="2 3">
    <name type="scientific">Phyllostomus discolor</name>
    <name type="common">pale spear-nosed bat</name>
    <dbReference type="NCBI Taxonomy" id="89673"/>
    <lineage>
        <taxon>Eukaryota</taxon>
        <taxon>Metazoa</taxon>
        <taxon>Chordata</taxon>
        <taxon>Craniata</taxon>
        <taxon>Vertebrata</taxon>
        <taxon>Euteleostomi</taxon>
        <taxon>Mammalia</taxon>
        <taxon>Eutheria</taxon>
        <taxon>Laurasiatheria</taxon>
        <taxon>Chiroptera</taxon>
        <taxon>Yangochiroptera</taxon>
        <taxon>Phyllostomidae</taxon>
        <taxon>Phyllostominae</taxon>
        <taxon>Phyllostomus</taxon>
    </lineage>
</organism>
<protein>
    <submittedName>
        <fullName evidence="2">Uncharacterized protein</fullName>
    </submittedName>
</protein>